<keyword evidence="2" id="KW-0378">Hydrolase</keyword>
<name>A0A5M6CZR4_9BACT</name>
<comment type="caution">
    <text evidence="2">The sequence shown here is derived from an EMBL/GenBank/DDBJ whole genome shotgun (WGS) entry which is preliminary data.</text>
</comment>
<evidence type="ECO:0000313" key="2">
    <source>
        <dbReference type="EMBL" id="KAA5540714.1"/>
    </source>
</evidence>
<reference evidence="2 3" key="1">
    <citation type="submission" date="2019-08" db="EMBL/GenBank/DDBJ databases">
        <authorList>
            <person name="Dhanesh K."/>
            <person name="Kumar G."/>
            <person name="Sasikala C."/>
            <person name="Venkata Ramana C."/>
        </authorList>
    </citation>
    <scope>NUCLEOTIDE SEQUENCE [LARGE SCALE GENOMIC DNA]</scope>
    <source>
        <strain evidence="2 3">JC645</strain>
    </source>
</reference>
<evidence type="ECO:0000313" key="3">
    <source>
        <dbReference type="Proteomes" id="UP000324479"/>
    </source>
</evidence>
<dbReference type="SUPFAM" id="SSF53474">
    <property type="entry name" value="alpha/beta-Hydrolases"/>
    <property type="match status" value="1"/>
</dbReference>
<dbReference type="RefSeq" id="WP_161604647.1">
    <property type="nucleotide sequence ID" value="NZ_VWOX01000012.1"/>
</dbReference>
<dbReference type="InterPro" id="IPR029058">
    <property type="entry name" value="AB_hydrolase_fold"/>
</dbReference>
<dbReference type="Gene3D" id="3.40.50.1820">
    <property type="entry name" value="alpha/beta hydrolase"/>
    <property type="match status" value="1"/>
</dbReference>
<dbReference type="Pfam" id="PF05990">
    <property type="entry name" value="DUF900"/>
    <property type="match status" value="1"/>
</dbReference>
<keyword evidence="3" id="KW-1185">Reference proteome</keyword>
<proteinExistence type="predicted"/>
<dbReference type="Proteomes" id="UP000324479">
    <property type="component" value="Unassembled WGS sequence"/>
</dbReference>
<gene>
    <name evidence="2" type="ORF">FYK55_20205</name>
</gene>
<feature type="region of interest" description="Disordered" evidence="1">
    <location>
        <begin position="43"/>
        <end position="62"/>
    </location>
</feature>
<dbReference type="InterPro" id="IPR010297">
    <property type="entry name" value="DUF900_hydrolase"/>
</dbReference>
<accession>A0A5M6CZR4</accession>
<evidence type="ECO:0000256" key="1">
    <source>
        <dbReference type="SAM" id="MobiDB-lite"/>
    </source>
</evidence>
<protein>
    <submittedName>
        <fullName evidence="2">Alpha/beta hydrolase</fullName>
    </submittedName>
</protein>
<dbReference type="EMBL" id="VWOX01000012">
    <property type="protein sequence ID" value="KAA5540714.1"/>
    <property type="molecule type" value="Genomic_DNA"/>
</dbReference>
<dbReference type="AlphaFoldDB" id="A0A5M6CZR4"/>
<sequence length="412" mass="45219">MFPSLRILLTILFATGFCVPLVDDAGMRFANAVESAAVGAVEKESNSRAASAEDVPEENSAATEQVALLERPQSSVLAASEPVISGADIAVLPTDTMDIEAMDTGSVDTATVDTATGELACLPDRVFLISTHHLAHDACCASLENPAFRIWKMECNRFQAIDLATYESMLTPERTVVIYVHGNRIEFDESIERGNSVRRRVRACRQGGPVDWVIFSWPSAREGLGLRDFREKADRCDAQGLYLAWFLRRHITASLPVAMIGYSFGGRVATGALHALAGGHLGGRKLPQPTITGAEVRLGLVAPALGSGWLSQCGKHRLATQNMAKMVLMYNRRDAVLKRYWLVEKIRHETALGFSGPTTFAPRFDGSRLPVKSRDCSPSVRIRHVELDYYNSRCRAGLDFAQMIQATEPMEF</sequence>
<organism evidence="2 3">
    <name type="scientific">Roseiconus nitratireducens</name>
    <dbReference type="NCBI Taxonomy" id="2605748"/>
    <lineage>
        <taxon>Bacteria</taxon>
        <taxon>Pseudomonadati</taxon>
        <taxon>Planctomycetota</taxon>
        <taxon>Planctomycetia</taxon>
        <taxon>Pirellulales</taxon>
        <taxon>Pirellulaceae</taxon>
        <taxon>Roseiconus</taxon>
    </lineage>
</organism>
<dbReference type="GO" id="GO:0016787">
    <property type="term" value="F:hydrolase activity"/>
    <property type="evidence" value="ECO:0007669"/>
    <property type="project" value="UniProtKB-KW"/>
</dbReference>